<dbReference type="Proteomes" id="UP000663844">
    <property type="component" value="Unassembled WGS sequence"/>
</dbReference>
<reference evidence="1" key="1">
    <citation type="submission" date="2021-02" db="EMBL/GenBank/DDBJ databases">
        <authorList>
            <person name="Nowell W R."/>
        </authorList>
    </citation>
    <scope>NUCLEOTIDE SEQUENCE</scope>
</reference>
<proteinExistence type="predicted"/>
<comment type="caution">
    <text evidence="1">The sequence shown here is derived from an EMBL/GenBank/DDBJ whole genome shotgun (WGS) entry which is preliminary data.</text>
</comment>
<dbReference type="Gene3D" id="3.80.10.10">
    <property type="entry name" value="Ribonuclease Inhibitor"/>
    <property type="match status" value="1"/>
</dbReference>
<evidence type="ECO:0000313" key="2">
    <source>
        <dbReference type="EMBL" id="CAF3591131.1"/>
    </source>
</evidence>
<organism evidence="1 3">
    <name type="scientific">Adineta steineri</name>
    <dbReference type="NCBI Taxonomy" id="433720"/>
    <lineage>
        <taxon>Eukaryota</taxon>
        <taxon>Metazoa</taxon>
        <taxon>Spiralia</taxon>
        <taxon>Gnathifera</taxon>
        <taxon>Rotifera</taxon>
        <taxon>Eurotatoria</taxon>
        <taxon>Bdelloidea</taxon>
        <taxon>Adinetida</taxon>
        <taxon>Adinetidae</taxon>
        <taxon>Adineta</taxon>
    </lineage>
</organism>
<dbReference type="AlphaFoldDB" id="A0A814LYA3"/>
<sequence length="202" mass="22793">MTIILTKRLTSNILLSNNRQFWTWLNIVWNRYDRKRVQEIGPDRACAEWLLRCGGSVRFKNSTSVTADYNAIPSGTSGQNKIEEIRAVKACITSDGFSYLDGLTALKKIHLEKCDQLPDSSISRLKQVKDTLESIALIDLVQISENGVGDLTDLKNLKQIDLARLPNIKNREGIIKLLNNELPGCNVNYDDDYPSAPELQEK</sequence>
<name>A0A814LYA3_9BILA</name>
<accession>A0A814LYA3</accession>
<evidence type="ECO:0008006" key="4">
    <source>
        <dbReference type="Google" id="ProtNLM"/>
    </source>
</evidence>
<dbReference type="EMBL" id="CAJOAZ010000249">
    <property type="protein sequence ID" value="CAF3591131.1"/>
    <property type="molecule type" value="Genomic_DNA"/>
</dbReference>
<dbReference type="EMBL" id="CAJNOG010000202">
    <property type="protein sequence ID" value="CAF1070443.1"/>
    <property type="molecule type" value="Genomic_DNA"/>
</dbReference>
<protein>
    <recommendedName>
        <fullName evidence="4">ATP synthase subunit s, mitochondrial</fullName>
    </recommendedName>
</protein>
<dbReference type="InterPro" id="IPR032675">
    <property type="entry name" value="LRR_dom_sf"/>
</dbReference>
<evidence type="ECO:0000313" key="1">
    <source>
        <dbReference type="EMBL" id="CAF1070443.1"/>
    </source>
</evidence>
<evidence type="ECO:0000313" key="3">
    <source>
        <dbReference type="Proteomes" id="UP000663845"/>
    </source>
</evidence>
<gene>
    <name evidence="1" type="ORF">JYZ213_LOCUS19725</name>
    <name evidence="2" type="ORF">OXD698_LOCUS5917</name>
</gene>
<dbReference type="SUPFAM" id="SSF52047">
    <property type="entry name" value="RNI-like"/>
    <property type="match status" value="1"/>
</dbReference>
<dbReference type="Proteomes" id="UP000663845">
    <property type="component" value="Unassembled WGS sequence"/>
</dbReference>